<feature type="transmembrane region" description="Helical" evidence="5">
    <location>
        <begin position="207"/>
        <end position="229"/>
    </location>
</feature>
<feature type="transmembrane region" description="Helical" evidence="5">
    <location>
        <begin position="51"/>
        <end position="76"/>
    </location>
</feature>
<comment type="caution">
    <text evidence="6">The sequence shown here is derived from an EMBL/GenBank/DDBJ whole genome shotgun (WGS) entry which is preliminary data.</text>
</comment>
<protein>
    <submittedName>
        <fullName evidence="6">Amino acid permease</fullName>
    </submittedName>
</protein>
<evidence type="ECO:0000313" key="7">
    <source>
        <dbReference type="Proteomes" id="UP001300763"/>
    </source>
</evidence>
<organism evidence="6 7">
    <name type="scientific">Actinomycetospora lemnae</name>
    <dbReference type="NCBI Taxonomy" id="3019891"/>
    <lineage>
        <taxon>Bacteria</taxon>
        <taxon>Bacillati</taxon>
        <taxon>Actinomycetota</taxon>
        <taxon>Actinomycetes</taxon>
        <taxon>Pseudonocardiales</taxon>
        <taxon>Pseudonocardiaceae</taxon>
        <taxon>Actinomycetospora</taxon>
    </lineage>
</organism>
<keyword evidence="4 5" id="KW-0472">Membrane</keyword>
<sequence length="468" mass="47542">MAAESGADASAGHEGGELKRSIGLGQLAAIGIGATVGTGIFFVLSEATPEAGPAVVLSFVIAAITAGLTALCYAELASAVPVSGSSYSYAYATLGEAAAMAVAACLILEYLVSSAAVAVGWSEYLNALFEATIGLRVPDALSGAPGAGGVFNLPAVVLVVLCTLLLVRGVSESAAVNAVMVVIKLGVLLLFVAIAFTAFTADNFAQFAPLGVGGIGAAAGTVFFSFIGLDAVSTAGEEVRDPRRNLPRALVLALVVVTVVYLLVAVSALGAQPWGEFEGQEAGLAAIMGEVTGAAWPGIVIAAGAVISIFSVTLVTMYAQTRILFSMSRDGMLPPLLSRVNPRTLTPVPTTLLVGVGVAVLAGLVPLDVLADLVSVGTLVAFCVVSVGVIVLRRTAPDLPRGFRVPGYPVTPILSIAACLYLIVGLQWITLVVFVLWLAVALVFWAFYGARHSRLAAAAGDATGGERP</sequence>
<accession>A0ABT5SRW9</accession>
<keyword evidence="3 5" id="KW-1133">Transmembrane helix</keyword>
<evidence type="ECO:0000256" key="1">
    <source>
        <dbReference type="ARBA" id="ARBA00004141"/>
    </source>
</evidence>
<proteinExistence type="predicted"/>
<feature type="transmembrane region" description="Helical" evidence="5">
    <location>
        <begin position="294"/>
        <end position="319"/>
    </location>
</feature>
<keyword evidence="7" id="KW-1185">Reference proteome</keyword>
<evidence type="ECO:0000256" key="2">
    <source>
        <dbReference type="ARBA" id="ARBA00022692"/>
    </source>
</evidence>
<evidence type="ECO:0000256" key="5">
    <source>
        <dbReference type="SAM" id="Phobius"/>
    </source>
</evidence>
<feature type="transmembrane region" description="Helical" evidence="5">
    <location>
        <begin position="27"/>
        <end position="45"/>
    </location>
</feature>
<feature type="transmembrane region" description="Helical" evidence="5">
    <location>
        <begin position="429"/>
        <end position="448"/>
    </location>
</feature>
<dbReference type="EMBL" id="JAQZAO010000002">
    <property type="protein sequence ID" value="MDD7964473.1"/>
    <property type="molecule type" value="Genomic_DNA"/>
</dbReference>
<dbReference type="PIRSF" id="PIRSF006060">
    <property type="entry name" value="AA_transporter"/>
    <property type="match status" value="1"/>
</dbReference>
<feature type="transmembrane region" description="Helical" evidence="5">
    <location>
        <begin position="373"/>
        <end position="393"/>
    </location>
</feature>
<evidence type="ECO:0000256" key="4">
    <source>
        <dbReference type="ARBA" id="ARBA00023136"/>
    </source>
</evidence>
<dbReference type="InterPro" id="IPR002293">
    <property type="entry name" value="AA/rel_permease1"/>
</dbReference>
<evidence type="ECO:0000313" key="6">
    <source>
        <dbReference type="EMBL" id="MDD7964473.1"/>
    </source>
</evidence>
<dbReference type="PANTHER" id="PTHR43243:SF24">
    <property type="entry name" value="CATIONIC AMINO ACID TRANSPORT INTEGRAL MEMBRANE PROTEIN ROCE-RELATED"/>
    <property type="match status" value="1"/>
</dbReference>
<feature type="transmembrane region" description="Helical" evidence="5">
    <location>
        <begin position="141"/>
        <end position="167"/>
    </location>
</feature>
<keyword evidence="2 5" id="KW-0812">Transmembrane</keyword>
<dbReference type="RefSeq" id="WP_274199033.1">
    <property type="nucleotide sequence ID" value="NZ_JAQZAO010000002.1"/>
</dbReference>
<feature type="transmembrane region" description="Helical" evidence="5">
    <location>
        <begin position="179"/>
        <end position="201"/>
    </location>
</feature>
<dbReference type="PANTHER" id="PTHR43243">
    <property type="entry name" value="INNER MEMBRANE TRANSPORTER YGJI-RELATED"/>
    <property type="match status" value="1"/>
</dbReference>
<dbReference type="Gene3D" id="1.20.1740.10">
    <property type="entry name" value="Amino acid/polyamine transporter I"/>
    <property type="match status" value="1"/>
</dbReference>
<comment type="subcellular location">
    <subcellularLocation>
        <location evidence="1">Membrane</location>
        <topology evidence="1">Multi-pass membrane protein</topology>
    </subcellularLocation>
</comment>
<name>A0ABT5SRW9_9PSEU</name>
<feature type="transmembrane region" description="Helical" evidence="5">
    <location>
        <begin position="97"/>
        <end position="121"/>
    </location>
</feature>
<gene>
    <name evidence="6" type="ORF">PGB27_03850</name>
</gene>
<reference evidence="6 7" key="1">
    <citation type="submission" date="2023-02" db="EMBL/GenBank/DDBJ databases">
        <title>Genome sequencing required for Actinomycetospora new species description.</title>
        <authorList>
            <person name="Saimee Y."/>
            <person name="Duangmal K."/>
        </authorList>
    </citation>
    <scope>NUCLEOTIDE SEQUENCE [LARGE SCALE GENOMIC DNA]</scope>
    <source>
        <strain evidence="6 7">DW7H6</strain>
    </source>
</reference>
<feature type="transmembrane region" description="Helical" evidence="5">
    <location>
        <begin position="405"/>
        <end position="423"/>
    </location>
</feature>
<dbReference type="Pfam" id="PF13520">
    <property type="entry name" value="AA_permease_2"/>
    <property type="match status" value="1"/>
</dbReference>
<evidence type="ECO:0000256" key="3">
    <source>
        <dbReference type="ARBA" id="ARBA00022989"/>
    </source>
</evidence>
<feature type="transmembrane region" description="Helical" evidence="5">
    <location>
        <begin position="250"/>
        <end position="274"/>
    </location>
</feature>
<dbReference type="Proteomes" id="UP001300763">
    <property type="component" value="Unassembled WGS sequence"/>
</dbReference>
<feature type="transmembrane region" description="Helical" evidence="5">
    <location>
        <begin position="348"/>
        <end position="367"/>
    </location>
</feature>